<accession>A0ABY7ZVX0</accession>
<reference evidence="1 2" key="1">
    <citation type="submission" date="2023-02" db="EMBL/GenBank/DDBJ databases">
        <authorList>
            <person name="Mo P."/>
        </authorList>
    </citation>
    <scope>NUCLEOTIDE SEQUENCE [LARGE SCALE GENOMIC DNA]</scope>
    <source>
        <strain evidence="1 2">HUAS 3</strain>
    </source>
</reference>
<evidence type="ECO:0000313" key="2">
    <source>
        <dbReference type="Proteomes" id="UP001219605"/>
    </source>
</evidence>
<dbReference type="EMBL" id="CP118615">
    <property type="protein sequence ID" value="WDZ87167.1"/>
    <property type="molecule type" value="Genomic_DNA"/>
</dbReference>
<sequence>MAKHTIKITNDFGGSITLRGVDDAGRYALEQGQFRSTGSVVVHDNRGRHDIACSRIYDVRVTEER</sequence>
<dbReference type="RefSeq" id="WP_275034066.1">
    <property type="nucleotide sequence ID" value="NZ_CP118615.1"/>
</dbReference>
<dbReference type="Proteomes" id="UP001219605">
    <property type="component" value="Chromosome"/>
</dbReference>
<name>A0ABY7ZVX0_9ACTN</name>
<proteinExistence type="predicted"/>
<evidence type="ECO:0000313" key="1">
    <source>
        <dbReference type="EMBL" id="WDZ87167.1"/>
    </source>
</evidence>
<keyword evidence="2" id="KW-1185">Reference proteome</keyword>
<organism evidence="1 2">
    <name type="scientific">Micromonospora cathayae</name>
    <dbReference type="NCBI Taxonomy" id="3028804"/>
    <lineage>
        <taxon>Bacteria</taxon>
        <taxon>Bacillati</taxon>
        <taxon>Actinomycetota</taxon>
        <taxon>Actinomycetes</taxon>
        <taxon>Micromonosporales</taxon>
        <taxon>Micromonosporaceae</taxon>
        <taxon>Micromonospora</taxon>
    </lineage>
</organism>
<protein>
    <submittedName>
        <fullName evidence="1">Uncharacterized protein</fullName>
    </submittedName>
</protein>
<gene>
    <name evidence="1" type="ORF">PVK37_12565</name>
</gene>